<reference evidence="1 2" key="1">
    <citation type="journal article" date="2019" name="Commun. Biol.">
        <title>The bagworm genome reveals a unique fibroin gene that provides high tensile strength.</title>
        <authorList>
            <person name="Kono N."/>
            <person name="Nakamura H."/>
            <person name="Ohtoshi R."/>
            <person name="Tomita M."/>
            <person name="Numata K."/>
            <person name="Arakawa K."/>
        </authorList>
    </citation>
    <scope>NUCLEOTIDE SEQUENCE [LARGE SCALE GENOMIC DNA]</scope>
</reference>
<organism evidence="1 2">
    <name type="scientific">Eumeta variegata</name>
    <name type="common">Bagworm moth</name>
    <name type="synonym">Eumeta japonica</name>
    <dbReference type="NCBI Taxonomy" id="151549"/>
    <lineage>
        <taxon>Eukaryota</taxon>
        <taxon>Metazoa</taxon>
        <taxon>Ecdysozoa</taxon>
        <taxon>Arthropoda</taxon>
        <taxon>Hexapoda</taxon>
        <taxon>Insecta</taxon>
        <taxon>Pterygota</taxon>
        <taxon>Neoptera</taxon>
        <taxon>Endopterygota</taxon>
        <taxon>Lepidoptera</taxon>
        <taxon>Glossata</taxon>
        <taxon>Ditrysia</taxon>
        <taxon>Tineoidea</taxon>
        <taxon>Psychidae</taxon>
        <taxon>Oiketicinae</taxon>
        <taxon>Eumeta</taxon>
    </lineage>
</organism>
<dbReference type="AlphaFoldDB" id="A0A4C1Y0F8"/>
<evidence type="ECO:0000313" key="1">
    <source>
        <dbReference type="EMBL" id="GBP68007.1"/>
    </source>
</evidence>
<gene>
    <name evidence="1" type="ORF">EVAR_57981_1</name>
</gene>
<evidence type="ECO:0000313" key="2">
    <source>
        <dbReference type="Proteomes" id="UP000299102"/>
    </source>
</evidence>
<sequence length="130" mass="15191">MSTSGGTQPLAKSCSLELLPEQLQRLRRRPPAVRSRVLEPLRFRCNRCGDEIRDQQLNVFSETWGVFNARTLYRCEAIQNDIVSCVVRLDRIRKIALLFTLPKPRFYDWMPQPREIKEVNEDGTTLLRNS</sequence>
<comment type="caution">
    <text evidence="1">The sequence shown here is derived from an EMBL/GenBank/DDBJ whole genome shotgun (WGS) entry which is preliminary data.</text>
</comment>
<proteinExistence type="predicted"/>
<keyword evidence="2" id="KW-1185">Reference proteome</keyword>
<accession>A0A4C1Y0F8</accession>
<name>A0A4C1Y0F8_EUMVA</name>
<protein>
    <submittedName>
        <fullName evidence="1">Uncharacterized protein</fullName>
    </submittedName>
</protein>
<dbReference type="Proteomes" id="UP000299102">
    <property type="component" value="Unassembled WGS sequence"/>
</dbReference>
<dbReference type="EMBL" id="BGZK01000998">
    <property type="protein sequence ID" value="GBP68007.1"/>
    <property type="molecule type" value="Genomic_DNA"/>
</dbReference>